<dbReference type="InterPro" id="IPR001096">
    <property type="entry name" value="Peptidase_C13"/>
</dbReference>
<proteinExistence type="inferred from homology"/>
<dbReference type="Gene3D" id="3.40.50.1460">
    <property type="match status" value="1"/>
</dbReference>
<dbReference type="GO" id="GO:0004197">
    <property type="term" value="F:cysteine-type endopeptidase activity"/>
    <property type="evidence" value="ECO:0007669"/>
    <property type="project" value="TreeGrafter"/>
</dbReference>
<dbReference type="Pfam" id="PF01650">
    <property type="entry name" value="Peptidase_C13"/>
    <property type="match status" value="1"/>
</dbReference>
<dbReference type="AlphaFoldDB" id="A0A9Q0GY87"/>
<accession>A0A9Q0GY87</accession>
<evidence type="ECO:0000256" key="1">
    <source>
        <dbReference type="ARBA" id="ARBA00009941"/>
    </source>
</evidence>
<evidence type="ECO:0000313" key="2">
    <source>
        <dbReference type="EMBL" id="KAJ4953814.1"/>
    </source>
</evidence>
<dbReference type="EMBL" id="JAMYWD010000012">
    <property type="protein sequence ID" value="KAJ4953814.1"/>
    <property type="molecule type" value="Genomic_DNA"/>
</dbReference>
<evidence type="ECO:0000313" key="3">
    <source>
        <dbReference type="Proteomes" id="UP001141806"/>
    </source>
</evidence>
<sequence length="151" mass="16953">MMIKWEPDGAFSSLVPPSGMPTGPHIYAKDLTDLLKKKHASGTYKSLVFYLESCESGSIFEGLLSKGLNIYPTTAANAVESSWATYCPDDFPPPPLEYDTCLGDLYSVAWMEDSDIHNLRKETLEQQYNLVKNRTANKNYMRALMFNNLGI</sequence>
<reference evidence="2" key="1">
    <citation type="journal article" date="2023" name="Plant J.">
        <title>The genome of the king protea, Protea cynaroides.</title>
        <authorList>
            <person name="Chang J."/>
            <person name="Duong T.A."/>
            <person name="Schoeman C."/>
            <person name="Ma X."/>
            <person name="Roodt D."/>
            <person name="Barker N."/>
            <person name="Li Z."/>
            <person name="Van de Peer Y."/>
            <person name="Mizrachi E."/>
        </authorList>
    </citation>
    <scope>NUCLEOTIDE SEQUENCE</scope>
    <source>
        <tissue evidence="2">Young leaves</tissue>
    </source>
</reference>
<comment type="similarity">
    <text evidence="1">Belongs to the peptidase C13 family.</text>
</comment>
<comment type="caution">
    <text evidence="2">The sequence shown here is derived from an EMBL/GenBank/DDBJ whole genome shotgun (WGS) entry which is preliminary data.</text>
</comment>
<name>A0A9Q0GY87_9MAGN</name>
<protein>
    <submittedName>
        <fullName evidence="2">Uncharacterized protein</fullName>
    </submittedName>
</protein>
<dbReference type="Proteomes" id="UP001141806">
    <property type="component" value="Unassembled WGS sequence"/>
</dbReference>
<dbReference type="PANTHER" id="PTHR12000">
    <property type="entry name" value="HEMOGLOBINASE FAMILY MEMBER"/>
    <property type="match status" value="1"/>
</dbReference>
<gene>
    <name evidence="2" type="ORF">NE237_030646</name>
</gene>
<dbReference type="GO" id="GO:0005773">
    <property type="term" value="C:vacuole"/>
    <property type="evidence" value="ECO:0007669"/>
    <property type="project" value="GOC"/>
</dbReference>
<dbReference type="GO" id="GO:0006624">
    <property type="term" value="P:vacuolar protein processing"/>
    <property type="evidence" value="ECO:0007669"/>
    <property type="project" value="TreeGrafter"/>
</dbReference>
<dbReference type="OrthoDB" id="991164at2759"/>
<dbReference type="PANTHER" id="PTHR12000:SF50">
    <property type="entry name" value="VACUOLAR-PROCESSING ENZYME GAMMA-ISOZYME"/>
    <property type="match status" value="1"/>
</dbReference>
<keyword evidence="3" id="KW-1185">Reference proteome</keyword>
<organism evidence="2 3">
    <name type="scientific">Protea cynaroides</name>
    <dbReference type="NCBI Taxonomy" id="273540"/>
    <lineage>
        <taxon>Eukaryota</taxon>
        <taxon>Viridiplantae</taxon>
        <taxon>Streptophyta</taxon>
        <taxon>Embryophyta</taxon>
        <taxon>Tracheophyta</taxon>
        <taxon>Spermatophyta</taxon>
        <taxon>Magnoliopsida</taxon>
        <taxon>Proteales</taxon>
        <taxon>Proteaceae</taxon>
        <taxon>Protea</taxon>
    </lineage>
</organism>
<dbReference type="GO" id="GO:0051603">
    <property type="term" value="P:proteolysis involved in protein catabolic process"/>
    <property type="evidence" value="ECO:0007669"/>
    <property type="project" value="TreeGrafter"/>
</dbReference>